<evidence type="ECO:0000313" key="2">
    <source>
        <dbReference type="EMBL" id="KRZ67767.1"/>
    </source>
</evidence>
<accession>A0A0V1M7K2</accession>
<dbReference type="Proteomes" id="UP000054843">
    <property type="component" value="Unassembled WGS sequence"/>
</dbReference>
<reference evidence="3 4" key="1">
    <citation type="submission" date="2015-01" db="EMBL/GenBank/DDBJ databases">
        <title>Evolution of Trichinella species and genotypes.</title>
        <authorList>
            <person name="Korhonen P.K."/>
            <person name="Edoardo P."/>
            <person name="Giuseppe L.R."/>
            <person name="Gasser R.B."/>
        </authorList>
    </citation>
    <scope>NUCLEOTIDE SEQUENCE [LARGE SCALE GENOMIC DNA]</scope>
    <source>
        <strain evidence="3">ISS1980</strain>
    </source>
</reference>
<evidence type="ECO:0000313" key="1">
    <source>
        <dbReference type="EMBL" id="KRZ66265.1"/>
    </source>
</evidence>
<name>A0A0V1M7K2_9BILA</name>
<dbReference type="EMBL" id="JYDO01000253">
    <property type="protein sequence ID" value="KRZ66265.1"/>
    <property type="molecule type" value="Genomic_DNA"/>
</dbReference>
<evidence type="ECO:0000313" key="4">
    <source>
        <dbReference type="Proteomes" id="UP000054843"/>
    </source>
</evidence>
<gene>
    <name evidence="2" type="ORF">T10_10949</name>
    <name evidence="1" type="ORF">T10_12275</name>
    <name evidence="3" type="ORF">T10_3546</name>
</gene>
<organism evidence="3 4">
    <name type="scientific">Trichinella papuae</name>
    <dbReference type="NCBI Taxonomy" id="268474"/>
    <lineage>
        <taxon>Eukaryota</taxon>
        <taxon>Metazoa</taxon>
        <taxon>Ecdysozoa</taxon>
        <taxon>Nematoda</taxon>
        <taxon>Enoplea</taxon>
        <taxon>Dorylaimia</taxon>
        <taxon>Trichinellida</taxon>
        <taxon>Trichinellidae</taxon>
        <taxon>Trichinella</taxon>
    </lineage>
</organism>
<evidence type="ECO:0000313" key="3">
    <source>
        <dbReference type="EMBL" id="KRZ67780.1"/>
    </source>
</evidence>
<dbReference type="EMBL" id="JYDO01000186">
    <property type="protein sequence ID" value="KRZ67780.1"/>
    <property type="molecule type" value="Genomic_DNA"/>
</dbReference>
<comment type="caution">
    <text evidence="3">The sequence shown here is derived from an EMBL/GenBank/DDBJ whole genome shotgun (WGS) entry which is preliminary data.</text>
</comment>
<protein>
    <submittedName>
        <fullName evidence="3">Uncharacterized protein</fullName>
    </submittedName>
</protein>
<keyword evidence="4" id="KW-1185">Reference proteome</keyword>
<sequence length="94" mass="10949">MLNGMLQLRKKSSNGFYKLLLQAKVAFCRGYLSVLLFKRCPSEMQNIMLVTLNNLLPFAYIVLRSIDMNKNSIHLKLQLDYYNDAIKKSIFLKT</sequence>
<proteinExistence type="predicted"/>
<dbReference type="EMBL" id="JYDO01000186">
    <property type="protein sequence ID" value="KRZ67767.1"/>
    <property type="molecule type" value="Genomic_DNA"/>
</dbReference>
<dbReference type="AlphaFoldDB" id="A0A0V1M7K2"/>